<accession>A0ABV6JAY1</accession>
<dbReference type="SUPFAM" id="SSF52266">
    <property type="entry name" value="SGNH hydrolase"/>
    <property type="match status" value="1"/>
</dbReference>
<organism evidence="1 2">
    <name type="scientific">Paenibacillus mendelii</name>
    <dbReference type="NCBI Taxonomy" id="206163"/>
    <lineage>
        <taxon>Bacteria</taxon>
        <taxon>Bacillati</taxon>
        <taxon>Bacillota</taxon>
        <taxon>Bacilli</taxon>
        <taxon>Bacillales</taxon>
        <taxon>Paenibacillaceae</taxon>
        <taxon>Paenibacillus</taxon>
    </lineage>
</organism>
<proteinExistence type="predicted"/>
<comment type="caution">
    <text evidence="1">The sequence shown here is derived from an EMBL/GenBank/DDBJ whole genome shotgun (WGS) entry which is preliminary data.</text>
</comment>
<name>A0ABV6JAY1_9BACL</name>
<evidence type="ECO:0000313" key="1">
    <source>
        <dbReference type="EMBL" id="MFC0392035.1"/>
    </source>
</evidence>
<dbReference type="InterPro" id="IPR036514">
    <property type="entry name" value="SGNH_hydro_sf"/>
</dbReference>
<gene>
    <name evidence="1" type="ORF">ACFFJ8_11745</name>
</gene>
<evidence type="ECO:0000313" key="2">
    <source>
        <dbReference type="Proteomes" id="UP001589818"/>
    </source>
</evidence>
<dbReference type="EMBL" id="JBHLVF010000013">
    <property type="protein sequence ID" value="MFC0392035.1"/>
    <property type="molecule type" value="Genomic_DNA"/>
</dbReference>
<evidence type="ECO:0008006" key="3">
    <source>
        <dbReference type="Google" id="ProtNLM"/>
    </source>
</evidence>
<keyword evidence="2" id="KW-1185">Reference proteome</keyword>
<sequence>MPADLLTFLSKYALNMKASQFPILTARRRNHITTDMQIIMLGDSHSWGQGSPGYDVIFPAYSAHMAVPYSKGYYAQLRAHIRSKYDWYPNDRTHGSPLDFICPVNGSYTRTKLERVEPISAAGFYSPRAADQAARANLGYLAFNAAFASDLLLIAPERNADGNPGALSYVDMKAHASKVYIGVLAGQCGARLEVFFHDQDNGEWDDNEAGTFEKRNTGGYLYPLAEGYPKVTQIRNGVHIAVSADEAEITSSSVIIDTYLPDGDEEVVYCIDYGQKQIGRLCLAYGGAHPDAGPPMEPKISLEVPVLRIRGLLFDGNDARNFSMGGHTVGQWLGDGTASFNDPSHPHVEELLQFVPFTPTLAIIQAPIVNEYLRQTSIETFTAHLTTLLDTLNRHHNEEGSRRMAVLLFTTPGDKSIAFEGAASAPISYDDYYGAVKEFSSIHGYGFIDFEHYFRDCAEAGLLDYEFLFDDPIHPSPYVNEFIAKMLAEWVDLVM</sequence>
<protein>
    <recommendedName>
        <fullName evidence="3">SGNH hydrolase-type esterase domain-containing protein</fullName>
    </recommendedName>
</protein>
<dbReference type="Proteomes" id="UP001589818">
    <property type="component" value="Unassembled WGS sequence"/>
</dbReference>
<dbReference type="Gene3D" id="3.40.50.1110">
    <property type="entry name" value="SGNH hydrolase"/>
    <property type="match status" value="1"/>
</dbReference>
<reference evidence="1 2" key="1">
    <citation type="submission" date="2024-09" db="EMBL/GenBank/DDBJ databases">
        <authorList>
            <person name="Sun Q."/>
            <person name="Mori K."/>
        </authorList>
    </citation>
    <scope>NUCLEOTIDE SEQUENCE [LARGE SCALE GENOMIC DNA]</scope>
    <source>
        <strain evidence="1 2">CCM 4839</strain>
    </source>
</reference>
<dbReference type="RefSeq" id="WP_204820379.1">
    <property type="nucleotide sequence ID" value="NZ_JANHOF010000007.1"/>
</dbReference>